<dbReference type="RefSeq" id="WP_085125742.1">
    <property type="nucleotide sequence ID" value="NZ_FWZX01000032.1"/>
</dbReference>
<evidence type="ECO:0000256" key="1">
    <source>
        <dbReference type="ARBA" id="ARBA00004496"/>
    </source>
</evidence>
<dbReference type="InterPro" id="IPR003347">
    <property type="entry name" value="JmjC_dom"/>
</dbReference>
<keyword evidence="2" id="KW-0963">Cytoplasm</keyword>
<feature type="domain" description="JmjC" evidence="4">
    <location>
        <begin position="201"/>
        <end position="365"/>
    </location>
</feature>
<dbReference type="AlphaFoldDB" id="A0A1Y6CTM0"/>
<accession>A0A1Y6CTM0</accession>
<dbReference type="EMBL" id="FWZX01000032">
    <property type="protein sequence ID" value="SMF73460.1"/>
    <property type="molecule type" value="Genomic_DNA"/>
</dbReference>
<dbReference type="PANTHER" id="PTHR12461">
    <property type="entry name" value="HYPOXIA-INDUCIBLE FACTOR 1 ALPHA INHIBITOR-RELATED"/>
    <property type="match status" value="1"/>
</dbReference>
<sequence length="438" mass="49982">MTSDATSDGRISSPEDSGAAVQDGFVKRLKCRLLAQAFTQLNVLSGLRHYIFSPALYRVALNDSVCSASYGLDLPLRTALAFKAVFLLRSIAGRNDILRRAASAVCDRMEAHLGRLGTEGEVRPVETIDLSTIAPEDFYERFVRDPRPVVIRGARVDVVGRWSVDWFLEHYGEVPVYFALRDRHVKKPLGFFRESNDPEIYLHNSENILFHDPALLEGLHIDRFGPYVRKENFSCQLFLGMRRGTGAPFHCAHYSNLFFNIEGRKKWTFLNPVYTYLMYPTSTSYKAYVASSVGLAHRVSPGRFPLYDRAVRHEVELEPGDVLFSPGWWWHSVENLTERTVAVATRHVGRDDPPMNDLFRTSQILSSRLNGIVRQILYDRLMSGRRVYAQPYALDGEEVSDFERATHSDESVMTFLDRPEMVWGEHLARTAERAPVER</sequence>
<evidence type="ECO:0000256" key="2">
    <source>
        <dbReference type="ARBA" id="ARBA00022490"/>
    </source>
</evidence>
<dbReference type="InterPro" id="IPR041667">
    <property type="entry name" value="Cupin_8"/>
</dbReference>
<gene>
    <name evidence="5" type="ORF">SAMN05428998_13220</name>
</gene>
<dbReference type="Pfam" id="PF13621">
    <property type="entry name" value="Cupin_8"/>
    <property type="match status" value="1"/>
</dbReference>
<protein>
    <submittedName>
        <fullName evidence="5">Cupin-like domain-containing protein</fullName>
    </submittedName>
</protein>
<evidence type="ECO:0000256" key="3">
    <source>
        <dbReference type="ARBA" id="ARBA00037342"/>
    </source>
</evidence>
<dbReference type="SUPFAM" id="SSF51197">
    <property type="entry name" value="Clavaminate synthase-like"/>
    <property type="match status" value="1"/>
</dbReference>
<evidence type="ECO:0000313" key="6">
    <source>
        <dbReference type="Proteomes" id="UP000192917"/>
    </source>
</evidence>
<keyword evidence="6" id="KW-1185">Reference proteome</keyword>
<name>A0A1Y6CTM0_9PROT</name>
<evidence type="ECO:0000259" key="4">
    <source>
        <dbReference type="PROSITE" id="PS51184"/>
    </source>
</evidence>
<dbReference type="Proteomes" id="UP000192917">
    <property type="component" value="Unassembled WGS sequence"/>
</dbReference>
<dbReference type="STRING" id="560819.SAMN05428998_13220"/>
<evidence type="ECO:0000313" key="5">
    <source>
        <dbReference type="EMBL" id="SMF73460.1"/>
    </source>
</evidence>
<comment type="subcellular location">
    <subcellularLocation>
        <location evidence="1">Cytoplasm</location>
    </subcellularLocation>
</comment>
<organism evidence="5 6">
    <name type="scientific">Tistlia consotensis USBA 355</name>
    <dbReference type="NCBI Taxonomy" id="560819"/>
    <lineage>
        <taxon>Bacteria</taxon>
        <taxon>Pseudomonadati</taxon>
        <taxon>Pseudomonadota</taxon>
        <taxon>Alphaproteobacteria</taxon>
        <taxon>Rhodospirillales</taxon>
        <taxon>Rhodovibrionaceae</taxon>
        <taxon>Tistlia</taxon>
    </lineage>
</organism>
<dbReference type="PANTHER" id="PTHR12461:SF43">
    <property type="entry name" value="HSPB1-ASSOCIATED PROTEIN 1"/>
    <property type="match status" value="1"/>
</dbReference>
<proteinExistence type="predicted"/>
<dbReference type="GO" id="GO:0005737">
    <property type="term" value="C:cytoplasm"/>
    <property type="evidence" value="ECO:0007669"/>
    <property type="project" value="UniProtKB-SubCell"/>
</dbReference>
<comment type="function">
    <text evidence="3">May play a role in cellular stress response.</text>
</comment>
<reference evidence="5 6" key="1">
    <citation type="submission" date="2017-04" db="EMBL/GenBank/DDBJ databases">
        <authorList>
            <person name="Afonso C.L."/>
            <person name="Miller P.J."/>
            <person name="Scott M.A."/>
            <person name="Spackman E."/>
            <person name="Goraichik I."/>
            <person name="Dimitrov K.M."/>
            <person name="Suarez D.L."/>
            <person name="Swayne D.E."/>
        </authorList>
    </citation>
    <scope>NUCLEOTIDE SEQUENCE [LARGE SCALE GENOMIC DNA]</scope>
    <source>
        <strain evidence="5 6">USBA 355</strain>
    </source>
</reference>
<dbReference type="PROSITE" id="PS51184">
    <property type="entry name" value="JMJC"/>
    <property type="match status" value="1"/>
</dbReference>
<dbReference type="Gene3D" id="2.60.120.650">
    <property type="entry name" value="Cupin"/>
    <property type="match status" value="1"/>
</dbReference>